<accession>A0A1F6W2D7</accession>
<organism evidence="2 3">
    <name type="scientific">Candidatus Nomurabacteria bacterium RIFCSPHIGHO2_02_FULL_42_19</name>
    <dbReference type="NCBI Taxonomy" id="1801756"/>
    <lineage>
        <taxon>Bacteria</taxon>
        <taxon>Candidatus Nomuraibacteriota</taxon>
    </lineage>
</organism>
<dbReference type="Pfam" id="PF12389">
    <property type="entry name" value="Peptidase_M73"/>
    <property type="match status" value="1"/>
</dbReference>
<dbReference type="Proteomes" id="UP000179275">
    <property type="component" value="Unassembled WGS sequence"/>
</dbReference>
<gene>
    <name evidence="2" type="ORF">A3C67_00550</name>
</gene>
<feature type="signal peptide" evidence="1">
    <location>
        <begin position="1"/>
        <end position="19"/>
    </location>
</feature>
<dbReference type="InterPro" id="IPR023833">
    <property type="entry name" value="Signal_pept_SipW-depend-type"/>
</dbReference>
<reference evidence="2 3" key="1">
    <citation type="journal article" date="2016" name="Nat. Commun.">
        <title>Thousands of microbial genomes shed light on interconnected biogeochemical processes in an aquifer system.</title>
        <authorList>
            <person name="Anantharaman K."/>
            <person name="Brown C.T."/>
            <person name="Hug L.A."/>
            <person name="Sharon I."/>
            <person name="Castelle C.J."/>
            <person name="Probst A.J."/>
            <person name="Thomas B.C."/>
            <person name="Singh A."/>
            <person name="Wilkins M.J."/>
            <person name="Karaoz U."/>
            <person name="Brodie E.L."/>
            <person name="Williams K.H."/>
            <person name="Hubbard S.S."/>
            <person name="Banfield J.F."/>
        </authorList>
    </citation>
    <scope>NUCLEOTIDE SEQUENCE [LARGE SCALE GENOMIC DNA]</scope>
</reference>
<evidence type="ECO:0008006" key="4">
    <source>
        <dbReference type="Google" id="ProtNLM"/>
    </source>
</evidence>
<name>A0A1F6W2D7_9BACT</name>
<protein>
    <recommendedName>
        <fullName evidence="4">SipW-cognate class signal peptide</fullName>
    </recommendedName>
</protein>
<evidence type="ECO:0000313" key="3">
    <source>
        <dbReference type="Proteomes" id="UP000179275"/>
    </source>
</evidence>
<proteinExistence type="predicted"/>
<dbReference type="AlphaFoldDB" id="A0A1F6W2D7"/>
<dbReference type="EMBL" id="MFUG01000012">
    <property type="protein sequence ID" value="OGI76061.1"/>
    <property type="molecule type" value="Genomic_DNA"/>
</dbReference>
<feature type="chain" id="PRO_5009527309" description="SipW-cognate class signal peptide" evidence="1">
    <location>
        <begin position="20"/>
        <end position="434"/>
    </location>
</feature>
<dbReference type="STRING" id="1801756.A3C67_00550"/>
<dbReference type="InterPro" id="IPR022121">
    <property type="entry name" value="Peptidase_M73_camelysin"/>
</dbReference>
<dbReference type="NCBIfam" id="TIGR04088">
    <property type="entry name" value="cognate_SipW"/>
    <property type="match status" value="1"/>
</dbReference>
<evidence type="ECO:0000313" key="2">
    <source>
        <dbReference type="EMBL" id="OGI76061.1"/>
    </source>
</evidence>
<keyword evidence="1" id="KW-0732">Signal</keyword>
<dbReference type="Gene3D" id="2.60.120.260">
    <property type="entry name" value="Galactose-binding domain-like"/>
    <property type="match status" value="1"/>
</dbReference>
<evidence type="ECO:0000256" key="1">
    <source>
        <dbReference type="SAM" id="SignalP"/>
    </source>
</evidence>
<sequence length="434" mass="46169">MKKILLSLAMIVVVAGAVAGGTIAFYNDTETSTGNVFTAGSIDLTVDHTKASYNGEECKTCHLEIVSNSTTQVGINPAVELSVVHPAWTADLDGEHVAGMPNDGANDGSKWIWITDGPTIPTLDQEYTFDRSFEWNGTASDATLYLATDNLYTSVKLNGNLIGATANPDNFTSASEDVFAGVEGFLVQGTNVLQVTVRNIGLGGSTPTSNPAGLLFKLEIDGTCDGQNGIFHYQNTPDDPTCQLWGPKDLDGSEYYFDFDDVKPGDEGTNLISLHVDDNDAYACLIPNNIHNDENVVVDPELTALPVNDTTAIGLENGELGNELEFFLWEDNGDGAYQLLEPILAGPGTTLAQIQTEMVALQLTGNGPTEYVGLAWCAGDQSLSGSNILCDGNGMGDIAQTDKLLAYLTAYAVQVRNNPGFECGDVELEDGNPE</sequence>
<comment type="caution">
    <text evidence="2">The sequence shown here is derived from an EMBL/GenBank/DDBJ whole genome shotgun (WGS) entry which is preliminary data.</text>
</comment>